<dbReference type="AlphaFoldDB" id="A0A6J5JXM1"/>
<evidence type="ECO:0000256" key="4">
    <source>
        <dbReference type="HAMAP-Rule" id="MF_01369"/>
    </source>
</evidence>
<protein>
    <recommendedName>
        <fullName evidence="4">Large ribosomal subunit protein uL23</fullName>
    </recommendedName>
</protein>
<dbReference type="Proteomes" id="UP000509549">
    <property type="component" value="Chromosome"/>
</dbReference>
<evidence type="ECO:0000256" key="2">
    <source>
        <dbReference type="ARBA" id="ARBA00022980"/>
    </source>
</evidence>
<dbReference type="GO" id="GO:0005840">
    <property type="term" value="C:ribosome"/>
    <property type="evidence" value="ECO:0007669"/>
    <property type="project" value="UniProtKB-KW"/>
</dbReference>
<keyword evidence="3 4" id="KW-0687">Ribonucleoprotein</keyword>
<dbReference type="Gene3D" id="3.30.70.330">
    <property type="match status" value="1"/>
</dbReference>
<evidence type="ECO:0000313" key="6">
    <source>
        <dbReference type="Proteomes" id="UP000509549"/>
    </source>
</evidence>
<dbReference type="PANTHER" id="PTHR11620">
    <property type="entry name" value="60S RIBOSOMAL PROTEIN L23A"/>
    <property type="match status" value="1"/>
</dbReference>
<dbReference type="GO" id="GO:0019843">
    <property type="term" value="F:rRNA binding"/>
    <property type="evidence" value="ECO:0007669"/>
    <property type="project" value="UniProtKB-UniRule"/>
</dbReference>
<dbReference type="RefSeq" id="WP_176604861.1">
    <property type="nucleotide sequence ID" value="NZ_LR794158.1"/>
</dbReference>
<keyword evidence="4" id="KW-0694">RNA-binding</keyword>
<dbReference type="InterPro" id="IPR012678">
    <property type="entry name" value="Ribosomal_uL23/eL15/eS24_sf"/>
</dbReference>
<keyword evidence="6" id="KW-1185">Reference proteome</keyword>
<dbReference type="InterPro" id="IPR013025">
    <property type="entry name" value="Ribosomal_uL23-like"/>
</dbReference>
<gene>
    <name evidence="4 5" type="primary">rplW</name>
    <name evidence="5" type="ORF">ESZ_00114</name>
</gene>
<dbReference type="HAMAP" id="MF_01369_B">
    <property type="entry name" value="Ribosomal_uL23_B"/>
    <property type="match status" value="1"/>
</dbReference>
<reference evidence="5 6" key="1">
    <citation type="submission" date="2020-04" db="EMBL/GenBank/DDBJ databases">
        <authorList>
            <person name="Graf S J."/>
        </authorList>
    </citation>
    <scope>NUCLEOTIDE SEQUENCE [LARGE SCALE GENOMIC DNA]</scope>
    <source>
        <strain evidence="5">1</strain>
    </source>
</reference>
<dbReference type="Pfam" id="PF00276">
    <property type="entry name" value="Ribosomal_L23"/>
    <property type="match status" value="1"/>
</dbReference>
<dbReference type="EMBL" id="LR794158">
    <property type="protein sequence ID" value="CAB3976331.1"/>
    <property type="molecule type" value="Genomic_DNA"/>
</dbReference>
<proteinExistence type="inferred from homology"/>
<sequence length="99" mass="11445">MKKLSRFYNTLIAQHYTEKANLLLNKCNCVTFIVSSKSNKHEIKNVVEKLFNVSVAFVRVLIVKGKSVKFKNSFGKKSDFKKAFVYLNKGNTINFTEFK</sequence>
<keyword evidence="2 4" id="KW-0689">Ribosomal protein</keyword>
<dbReference type="NCBIfam" id="NF004359">
    <property type="entry name" value="PRK05738.1-3"/>
    <property type="match status" value="1"/>
</dbReference>
<organism evidence="5 6">
    <name type="scientific">Candidatus Azoamicus ciliaticola</name>
    <dbReference type="NCBI Taxonomy" id="2652803"/>
    <lineage>
        <taxon>Bacteria</taxon>
        <taxon>Pseudomonadati</taxon>
        <taxon>Pseudomonadota</taxon>
        <taxon>Gammaproteobacteria</taxon>
        <taxon>Candidatus Azoamicaceae</taxon>
        <taxon>Candidatus Azoamicus</taxon>
    </lineage>
</organism>
<evidence type="ECO:0000313" key="5">
    <source>
        <dbReference type="EMBL" id="CAB3976331.1"/>
    </source>
</evidence>
<dbReference type="GO" id="GO:0003735">
    <property type="term" value="F:structural constituent of ribosome"/>
    <property type="evidence" value="ECO:0007669"/>
    <property type="project" value="InterPro"/>
</dbReference>
<comment type="subunit">
    <text evidence="4">Part of the 50S ribosomal subunit. Contacts protein L29, and trigger factor when it is bound to the ribosome.</text>
</comment>
<dbReference type="GO" id="GO:0006412">
    <property type="term" value="P:translation"/>
    <property type="evidence" value="ECO:0007669"/>
    <property type="project" value="UniProtKB-UniRule"/>
</dbReference>
<dbReference type="KEGG" id="acil:ESZ_00114"/>
<evidence type="ECO:0000256" key="3">
    <source>
        <dbReference type="ARBA" id="ARBA00023274"/>
    </source>
</evidence>
<comment type="function">
    <text evidence="4">One of the early assembly proteins it binds 23S rRNA. One of the proteins that surrounds the polypeptide exit tunnel on the outside of the ribosome. Forms the main docking site for trigger factor binding to the ribosome.</text>
</comment>
<comment type="similarity">
    <text evidence="1 4">Belongs to the universal ribosomal protein uL23 family.</text>
</comment>
<dbReference type="InterPro" id="IPR012677">
    <property type="entry name" value="Nucleotide-bd_a/b_plait_sf"/>
</dbReference>
<name>A0A6J5JXM1_9GAMM</name>
<accession>A0A6J5JXM1</accession>
<dbReference type="GO" id="GO:1990904">
    <property type="term" value="C:ribonucleoprotein complex"/>
    <property type="evidence" value="ECO:0007669"/>
    <property type="project" value="UniProtKB-KW"/>
</dbReference>
<keyword evidence="4" id="KW-0699">rRNA-binding</keyword>
<dbReference type="SUPFAM" id="SSF54189">
    <property type="entry name" value="Ribosomal proteins S24e, L23 and L15e"/>
    <property type="match status" value="1"/>
</dbReference>
<evidence type="ECO:0000256" key="1">
    <source>
        <dbReference type="ARBA" id="ARBA00006700"/>
    </source>
</evidence>
<dbReference type="NCBIfam" id="NF004363">
    <property type="entry name" value="PRK05738.2-4"/>
    <property type="match status" value="1"/>
</dbReference>